<feature type="compositionally biased region" description="Polar residues" evidence="1">
    <location>
        <begin position="79"/>
        <end position="90"/>
    </location>
</feature>
<organism evidence="2 3">
    <name type="scientific">Nepenthes gracilis</name>
    <name type="common">Slender pitcher plant</name>
    <dbReference type="NCBI Taxonomy" id="150966"/>
    <lineage>
        <taxon>Eukaryota</taxon>
        <taxon>Viridiplantae</taxon>
        <taxon>Streptophyta</taxon>
        <taxon>Embryophyta</taxon>
        <taxon>Tracheophyta</taxon>
        <taxon>Spermatophyta</taxon>
        <taxon>Magnoliopsida</taxon>
        <taxon>eudicotyledons</taxon>
        <taxon>Gunneridae</taxon>
        <taxon>Pentapetalae</taxon>
        <taxon>Caryophyllales</taxon>
        <taxon>Nepenthaceae</taxon>
        <taxon>Nepenthes</taxon>
    </lineage>
</organism>
<dbReference type="Proteomes" id="UP001279734">
    <property type="component" value="Unassembled WGS sequence"/>
</dbReference>
<gene>
    <name evidence="2" type="ORF">Nepgr_002259</name>
</gene>
<proteinExistence type="predicted"/>
<evidence type="ECO:0000313" key="2">
    <source>
        <dbReference type="EMBL" id="GMH00420.1"/>
    </source>
</evidence>
<comment type="caution">
    <text evidence="2">The sequence shown here is derived from an EMBL/GenBank/DDBJ whole genome shotgun (WGS) entry which is preliminary data.</text>
</comment>
<keyword evidence="3" id="KW-1185">Reference proteome</keyword>
<dbReference type="AlphaFoldDB" id="A0AAD3P3L2"/>
<evidence type="ECO:0000313" key="3">
    <source>
        <dbReference type="Proteomes" id="UP001279734"/>
    </source>
</evidence>
<accession>A0AAD3P3L2</accession>
<dbReference type="EMBL" id="BSYO01000002">
    <property type="protein sequence ID" value="GMH00420.1"/>
    <property type="molecule type" value="Genomic_DNA"/>
</dbReference>
<evidence type="ECO:0000256" key="1">
    <source>
        <dbReference type="SAM" id="MobiDB-lite"/>
    </source>
</evidence>
<reference evidence="2" key="1">
    <citation type="submission" date="2023-05" db="EMBL/GenBank/DDBJ databases">
        <title>Nepenthes gracilis genome sequencing.</title>
        <authorList>
            <person name="Fukushima K."/>
        </authorList>
    </citation>
    <scope>NUCLEOTIDE SEQUENCE</scope>
    <source>
        <strain evidence="2">SING2019-196</strain>
    </source>
</reference>
<name>A0AAD3P3L2_NEPGR</name>
<sequence>MEDKSAALFFQVFCGGERLVYLWHPKHGLVITIAPASSATLGFSLLKADGGSEVKTVPSAPLTISSSHLPSRWSVKVTVPSSHPSHNSTPYPACADNNLPKTPVNPQKHASESRVKSCPAELNHWVKITHAIVQPHPAPVAQQQATVGTIHARIDIFLNLGGHDRKVDVVRGNKSPNPNMAAKADLGMNCREKPRKRVTISLVSSKVDVVRGNKSPNPNMAAKADLGMNCREKPRKRVTVSLVSSKEFVEIVQLDVDKKRPHPRKLYRAIQCEVVDGCSILFEGCRLMW</sequence>
<feature type="region of interest" description="Disordered" evidence="1">
    <location>
        <begin position="78"/>
        <end position="110"/>
    </location>
</feature>
<protein>
    <submittedName>
        <fullName evidence="2">Uncharacterized protein</fullName>
    </submittedName>
</protein>